<dbReference type="OrthoDB" id="10282565at2759"/>
<comment type="caution">
    <text evidence="1">The sequence shown here is derived from an EMBL/GenBank/DDBJ whole genome shotgun (WGS) entry which is preliminary data.</text>
</comment>
<sequence length="180" mass="21539">MEHFVISDREERYHAIRKEQRHEYYYYMAPREEHYLRPFEMIMFEQIGKRSDHHQQEFADQDHYFQKPYYYPQSHVVHHERGPYLHPSTTVVHQQPYVAYKEPNYVETRIVPKVPDMEGSITQYHQGDQTYPHANKVSTSQAPQVIKKQGGVIDCNEAAKLYNGVVFTEYGRNNKFPFPA</sequence>
<dbReference type="Proteomes" id="UP000237000">
    <property type="component" value="Unassembled WGS sequence"/>
</dbReference>
<protein>
    <submittedName>
        <fullName evidence="1">Uncharacterized protein</fullName>
    </submittedName>
</protein>
<keyword evidence="2" id="KW-1185">Reference proteome</keyword>
<dbReference type="AlphaFoldDB" id="A0A2P5F632"/>
<dbReference type="EMBL" id="JXTC01000060">
    <property type="protein sequence ID" value="PON93242.1"/>
    <property type="molecule type" value="Genomic_DNA"/>
</dbReference>
<name>A0A2P5F632_TREOI</name>
<reference evidence="2" key="1">
    <citation type="submission" date="2016-06" db="EMBL/GenBank/DDBJ databases">
        <title>Parallel loss of symbiosis genes in relatives of nitrogen-fixing non-legume Parasponia.</title>
        <authorList>
            <person name="Van Velzen R."/>
            <person name="Holmer R."/>
            <person name="Bu F."/>
            <person name="Rutten L."/>
            <person name="Van Zeijl A."/>
            <person name="Liu W."/>
            <person name="Santuari L."/>
            <person name="Cao Q."/>
            <person name="Sharma T."/>
            <person name="Shen D."/>
            <person name="Roswanjaya Y."/>
            <person name="Wardhani T."/>
            <person name="Kalhor M.S."/>
            <person name="Jansen J."/>
            <person name="Van den Hoogen J."/>
            <person name="Gungor B."/>
            <person name="Hartog M."/>
            <person name="Hontelez J."/>
            <person name="Verver J."/>
            <person name="Yang W.-C."/>
            <person name="Schijlen E."/>
            <person name="Repin R."/>
            <person name="Schilthuizen M."/>
            <person name="Schranz E."/>
            <person name="Heidstra R."/>
            <person name="Miyata K."/>
            <person name="Fedorova E."/>
            <person name="Kohlen W."/>
            <person name="Bisseling T."/>
            <person name="Smit S."/>
            <person name="Geurts R."/>
        </authorList>
    </citation>
    <scope>NUCLEOTIDE SEQUENCE [LARGE SCALE GENOMIC DNA]</scope>
    <source>
        <strain evidence="2">cv. RG33-2</strain>
    </source>
</reference>
<dbReference type="InParanoid" id="A0A2P5F632"/>
<organism evidence="1 2">
    <name type="scientific">Trema orientale</name>
    <name type="common">Charcoal tree</name>
    <name type="synonym">Celtis orientalis</name>
    <dbReference type="NCBI Taxonomy" id="63057"/>
    <lineage>
        <taxon>Eukaryota</taxon>
        <taxon>Viridiplantae</taxon>
        <taxon>Streptophyta</taxon>
        <taxon>Embryophyta</taxon>
        <taxon>Tracheophyta</taxon>
        <taxon>Spermatophyta</taxon>
        <taxon>Magnoliopsida</taxon>
        <taxon>eudicotyledons</taxon>
        <taxon>Gunneridae</taxon>
        <taxon>Pentapetalae</taxon>
        <taxon>rosids</taxon>
        <taxon>fabids</taxon>
        <taxon>Rosales</taxon>
        <taxon>Cannabaceae</taxon>
        <taxon>Trema</taxon>
    </lineage>
</organism>
<accession>A0A2P5F632</accession>
<gene>
    <name evidence="1" type="ORF">TorRG33x02_111480</name>
</gene>
<proteinExistence type="predicted"/>
<evidence type="ECO:0000313" key="1">
    <source>
        <dbReference type="EMBL" id="PON93242.1"/>
    </source>
</evidence>
<evidence type="ECO:0000313" key="2">
    <source>
        <dbReference type="Proteomes" id="UP000237000"/>
    </source>
</evidence>